<keyword evidence="3" id="KW-1185">Reference proteome</keyword>
<protein>
    <submittedName>
        <fullName evidence="2">Uncharacterized protein</fullName>
    </submittedName>
</protein>
<evidence type="ECO:0000313" key="2">
    <source>
        <dbReference type="EMBL" id="KOX74750.1"/>
    </source>
</evidence>
<dbReference type="EMBL" id="KQ435782">
    <property type="protein sequence ID" value="KOX74750.1"/>
    <property type="molecule type" value="Genomic_DNA"/>
</dbReference>
<name>A0A0M9A0C6_9HYME</name>
<accession>A0A0M9A0C6</accession>
<evidence type="ECO:0000313" key="3">
    <source>
        <dbReference type="Proteomes" id="UP000053105"/>
    </source>
</evidence>
<dbReference type="AlphaFoldDB" id="A0A0M9A0C6"/>
<organism evidence="2 3">
    <name type="scientific">Melipona quadrifasciata</name>
    <dbReference type="NCBI Taxonomy" id="166423"/>
    <lineage>
        <taxon>Eukaryota</taxon>
        <taxon>Metazoa</taxon>
        <taxon>Ecdysozoa</taxon>
        <taxon>Arthropoda</taxon>
        <taxon>Hexapoda</taxon>
        <taxon>Insecta</taxon>
        <taxon>Pterygota</taxon>
        <taxon>Neoptera</taxon>
        <taxon>Endopterygota</taxon>
        <taxon>Hymenoptera</taxon>
        <taxon>Apocrita</taxon>
        <taxon>Aculeata</taxon>
        <taxon>Apoidea</taxon>
        <taxon>Anthophila</taxon>
        <taxon>Apidae</taxon>
        <taxon>Melipona</taxon>
    </lineage>
</organism>
<gene>
    <name evidence="2" type="ORF">WN51_14688</name>
</gene>
<reference evidence="2 3" key="1">
    <citation type="submission" date="2015-07" db="EMBL/GenBank/DDBJ databases">
        <title>The genome of Melipona quadrifasciata.</title>
        <authorList>
            <person name="Pan H."/>
            <person name="Kapheim K."/>
        </authorList>
    </citation>
    <scope>NUCLEOTIDE SEQUENCE [LARGE SCALE GENOMIC DNA]</scope>
    <source>
        <strain evidence="2">0111107301</strain>
        <tissue evidence="2">Whole body</tissue>
    </source>
</reference>
<proteinExistence type="predicted"/>
<sequence length="90" mass="10747">MDITINKNLQMLLNPPSTYENFRCAMDEIKILKEFDTRKQNHNDESGTMAIEHERKNERRRNNHGNSMNTKKVINKMFPLRQAKSFECYV</sequence>
<evidence type="ECO:0000256" key="1">
    <source>
        <dbReference type="SAM" id="MobiDB-lite"/>
    </source>
</evidence>
<dbReference type="Proteomes" id="UP000053105">
    <property type="component" value="Unassembled WGS sequence"/>
</dbReference>
<feature type="compositionally biased region" description="Basic and acidic residues" evidence="1">
    <location>
        <begin position="40"/>
        <end position="57"/>
    </location>
</feature>
<dbReference type="OrthoDB" id="7696058at2759"/>
<feature type="region of interest" description="Disordered" evidence="1">
    <location>
        <begin position="40"/>
        <end position="74"/>
    </location>
</feature>